<dbReference type="RefSeq" id="WP_270454060.1">
    <property type="nucleotide sequence ID" value="NZ_JADPIE010000004.1"/>
</dbReference>
<name>A0A931AUN8_9FIRM</name>
<dbReference type="Proteomes" id="UP000621436">
    <property type="component" value="Unassembled WGS sequence"/>
</dbReference>
<evidence type="ECO:0000313" key="2">
    <source>
        <dbReference type="Proteomes" id="UP000621436"/>
    </source>
</evidence>
<protein>
    <submittedName>
        <fullName evidence="1">Uncharacterized protein</fullName>
    </submittedName>
</protein>
<reference evidence="1" key="1">
    <citation type="submission" date="2020-11" db="EMBL/GenBank/DDBJ databases">
        <title>Halonatronomonas betainensis gen. nov., sp. nov. a novel haloalkaliphilic representative of the family Halanaerobiacae capable of betaine degradation.</title>
        <authorList>
            <person name="Boltyanskaya Y."/>
            <person name="Kevbrin V."/>
            <person name="Detkova E."/>
            <person name="Grouzdev D.S."/>
            <person name="Koziaeva V."/>
            <person name="Zhilina T."/>
        </authorList>
    </citation>
    <scope>NUCLEOTIDE SEQUENCE</scope>
    <source>
        <strain evidence="1">Z-7014</strain>
    </source>
</reference>
<keyword evidence="2" id="KW-1185">Reference proteome</keyword>
<dbReference type="EMBL" id="JADPIE010000004">
    <property type="protein sequence ID" value="MBF8437115.1"/>
    <property type="molecule type" value="Genomic_DNA"/>
</dbReference>
<sequence>MILAKVTGPLMSIGASGKFANLVNYKWKEFDIVRSYVSSNPSNTEKQKENRDLFGAASKYYNLLTDYDREAWNRIAGRGVTGHNVLTKLARNSLKETGDFALVHNLYIDNLVPEKARINFNVTADIDLKLTLTDIKNDKIKTYSLKARKNQLNSFTLSNLNSESEYSFIFESEKILSNFSGKLIQAGDITTGDFFINYGLLCINKTGEEKLIYQKIELDNDTINENNPVKLKYQGFKTFDKFYLYRFSNNLGLNEGLIAKAIPPQIVFNDSGAKAIKKFPGIESNEKIITGSSGLYRFESF</sequence>
<evidence type="ECO:0000313" key="1">
    <source>
        <dbReference type="EMBL" id="MBF8437115.1"/>
    </source>
</evidence>
<gene>
    <name evidence="1" type="ORF">I0Q91_08505</name>
</gene>
<organism evidence="1 2">
    <name type="scientific">Halonatronomonas betaini</name>
    <dbReference type="NCBI Taxonomy" id="2778430"/>
    <lineage>
        <taxon>Bacteria</taxon>
        <taxon>Bacillati</taxon>
        <taxon>Bacillota</taxon>
        <taxon>Clostridia</taxon>
        <taxon>Halanaerobiales</taxon>
        <taxon>Halarsenatibacteraceae</taxon>
        <taxon>Halonatronomonas</taxon>
    </lineage>
</organism>
<dbReference type="AlphaFoldDB" id="A0A931AUN8"/>
<comment type="caution">
    <text evidence="1">The sequence shown here is derived from an EMBL/GenBank/DDBJ whole genome shotgun (WGS) entry which is preliminary data.</text>
</comment>
<proteinExistence type="predicted"/>
<accession>A0A931AUN8</accession>